<dbReference type="PANTHER" id="PTHR33884:SF3">
    <property type="entry name" value="UPF0410 PROTEIN YMGE"/>
    <property type="match status" value="1"/>
</dbReference>
<comment type="similarity">
    <text evidence="2">Belongs to the UPF0410 family.</text>
</comment>
<evidence type="ECO:0000313" key="7">
    <source>
        <dbReference type="EMBL" id="SYZ34458.1"/>
    </source>
</evidence>
<dbReference type="AlphaFoldDB" id="A0A383S901"/>
<dbReference type="InterPro" id="IPR007341">
    <property type="entry name" value="Transgly_assoc"/>
</dbReference>
<keyword evidence="8" id="KW-1185">Reference proteome</keyword>
<keyword evidence="3" id="KW-1003">Cell membrane</keyword>
<comment type="subcellular location">
    <subcellularLocation>
        <location evidence="1">Cell membrane</location>
        <topology evidence="1">Multi-pass membrane protein</topology>
    </subcellularLocation>
</comment>
<evidence type="ECO:0000256" key="4">
    <source>
        <dbReference type="ARBA" id="ARBA00022692"/>
    </source>
</evidence>
<dbReference type="Proteomes" id="UP000263928">
    <property type="component" value="Unassembled WGS sequence"/>
</dbReference>
<keyword evidence="4" id="KW-0812">Transmembrane</keyword>
<evidence type="ECO:0000256" key="6">
    <source>
        <dbReference type="ARBA" id="ARBA00023136"/>
    </source>
</evidence>
<evidence type="ECO:0000313" key="8">
    <source>
        <dbReference type="Proteomes" id="UP000263928"/>
    </source>
</evidence>
<reference evidence="8" key="1">
    <citation type="submission" date="2018-08" db="EMBL/GenBank/DDBJ databases">
        <authorList>
            <person name="Hornung B."/>
        </authorList>
    </citation>
    <scope>NUCLEOTIDE SEQUENCE [LARGE SCALE GENOMIC DNA]</scope>
</reference>
<keyword evidence="5" id="KW-1133">Transmembrane helix</keyword>
<protein>
    <submittedName>
        <fullName evidence="7">Transglycosylase associated protein</fullName>
    </submittedName>
</protein>
<evidence type="ECO:0000256" key="5">
    <source>
        <dbReference type="ARBA" id="ARBA00022989"/>
    </source>
</evidence>
<dbReference type="PANTHER" id="PTHR33884">
    <property type="entry name" value="UPF0410 PROTEIN YMGE"/>
    <property type="match status" value="1"/>
</dbReference>
<dbReference type="GO" id="GO:0005886">
    <property type="term" value="C:plasma membrane"/>
    <property type="evidence" value="ECO:0007669"/>
    <property type="project" value="UniProtKB-SubCell"/>
</dbReference>
<gene>
    <name evidence="7" type="ORF">PROPAUS_2473</name>
</gene>
<evidence type="ECO:0000256" key="2">
    <source>
        <dbReference type="ARBA" id="ARBA00011006"/>
    </source>
</evidence>
<dbReference type="RefSeq" id="WP_119162763.1">
    <property type="nucleotide sequence ID" value="NZ_LR134442.1"/>
</dbReference>
<evidence type="ECO:0000256" key="3">
    <source>
        <dbReference type="ARBA" id="ARBA00022475"/>
    </source>
</evidence>
<evidence type="ECO:0000256" key="1">
    <source>
        <dbReference type="ARBA" id="ARBA00004651"/>
    </source>
</evidence>
<dbReference type="Pfam" id="PF04226">
    <property type="entry name" value="Transgly_assoc"/>
    <property type="match status" value="1"/>
</dbReference>
<dbReference type="EMBL" id="UNQJ01000026">
    <property type="protein sequence ID" value="SYZ34458.1"/>
    <property type="molecule type" value="Genomic_DNA"/>
</dbReference>
<proteinExistence type="inferred from homology"/>
<sequence>MGLISFLLLGLIAGSIAKRIMKGQGSDSWFVTMLLGAAGALVGGWLGSALFGVSLRSFFSPTTWLLAIGGSVLVLFVHGLITDRK</sequence>
<accession>A0A383S901</accession>
<organism evidence="7 8">
    <name type="scientific">Propionibacterium australiense</name>
    <dbReference type="NCBI Taxonomy" id="119981"/>
    <lineage>
        <taxon>Bacteria</taxon>
        <taxon>Bacillati</taxon>
        <taxon>Actinomycetota</taxon>
        <taxon>Actinomycetes</taxon>
        <taxon>Propionibacteriales</taxon>
        <taxon>Propionibacteriaceae</taxon>
        <taxon>Propionibacterium</taxon>
    </lineage>
</organism>
<keyword evidence="6" id="KW-0472">Membrane</keyword>
<name>A0A383S901_9ACTN</name>